<dbReference type="CDD" id="cd00354">
    <property type="entry name" value="FBPase"/>
    <property type="match status" value="1"/>
</dbReference>
<evidence type="ECO:0000256" key="7">
    <source>
        <dbReference type="ARBA" id="ARBA00022801"/>
    </source>
</evidence>
<dbReference type="GO" id="GO:0042132">
    <property type="term" value="F:fructose 1,6-bisphosphate 1-phosphatase activity"/>
    <property type="evidence" value="ECO:0007669"/>
    <property type="project" value="UniProtKB-EC"/>
</dbReference>
<dbReference type="PANTHER" id="PTHR11556">
    <property type="entry name" value="FRUCTOSE-1,6-BISPHOSPHATASE-RELATED"/>
    <property type="match status" value="1"/>
</dbReference>
<dbReference type="AlphaFoldDB" id="A0A7S1U5N4"/>
<dbReference type="HAMAP" id="MF_01855">
    <property type="entry name" value="FBPase_class1"/>
    <property type="match status" value="1"/>
</dbReference>
<dbReference type="NCBIfam" id="NF006779">
    <property type="entry name" value="PRK09293.1-3"/>
    <property type="match status" value="1"/>
</dbReference>
<evidence type="ECO:0000256" key="4">
    <source>
        <dbReference type="ARBA" id="ARBA00011881"/>
    </source>
</evidence>
<dbReference type="Pfam" id="PF18913">
    <property type="entry name" value="FBPase_C"/>
    <property type="match status" value="1"/>
</dbReference>
<dbReference type="EMBL" id="HBGJ01025301">
    <property type="protein sequence ID" value="CAD9257754.1"/>
    <property type="molecule type" value="Transcribed_RNA"/>
</dbReference>
<comment type="pathway">
    <text evidence="10">Carbohydrate biosynthesis.</text>
</comment>
<dbReference type="PRINTS" id="PR00115">
    <property type="entry name" value="F16BPHPHTASE"/>
</dbReference>
<proteinExistence type="inferred from homology"/>
<comment type="catalytic activity">
    <reaction evidence="1">
        <text>beta-D-fructose 1,6-bisphosphate + H2O = beta-D-fructose 6-phosphate + phosphate</text>
        <dbReference type="Rhea" id="RHEA:11064"/>
        <dbReference type="ChEBI" id="CHEBI:15377"/>
        <dbReference type="ChEBI" id="CHEBI:32966"/>
        <dbReference type="ChEBI" id="CHEBI:43474"/>
        <dbReference type="ChEBI" id="CHEBI:57634"/>
        <dbReference type="EC" id="3.1.3.11"/>
    </reaction>
</comment>
<reference evidence="15" key="1">
    <citation type="submission" date="2021-01" db="EMBL/GenBank/DDBJ databases">
        <authorList>
            <person name="Corre E."/>
            <person name="Pelletier E."/>
            <person name="Niang G."/>
            <person name="Scheremetjew M."/>
            <person name="Finn R."/>
            <person name="Kale V."/>
            <person name="Holt S."/>
            <person name="Cochrane G."/>
            <person name="Meng A."/>
            <person name="Brown T."/>
            <person name="Cohen L."/>
        </authorList>
    </citation>
    <scope>NUCLEOTIDE SEQUENCE</scope>
    <source>
        <strain evidence="15">CCMP2877</strain>
    </source>
</reference>
<dbReference type="GO" id="GO:0046872">
    <property type="term" value="F:metal ion binding"/>
    <property type="evidence" value="ECO:0007669"/>
    <property type="project" value="UniProtKB-KW"/>
</dbReference>
<keyword evidence="6" id="KW-0479">Metal-binding</keyword>
<feature type="domain" description="Fructose-1-6-bisphosphatase class I N-terminal" evidence="13">
    <location>
        <begin position="1"/>
        <end position="204"/>
    </location>
</feature>
<comment type="subunit">
    <text evidence="4">Homotetramer.</text>
</comment>
<dbReference type="PIRSF" id="PIRSF500210">
    <property type="entry name" value="FBPtase"/>
    <property type="match status" value="1"/>
</dbReference>
<evidence type="ECO:0000256" key="9">
    <source>
        <dbReference type="ARBA" id="ARBA00023277"/>
    </source>
</evidence>
<dbReference type="GO" id="GO:0030388">
    <property type="term" value="P:fructose 1,6-bisphosphate metabolic process"/>
    <property type="evidence" value="ECO:0007669"/>
    <property type="project" value="TreeGrafter"/>
</dbReference>
<protein>
    <recommendedName>
        <fullName evidence="5">fructose-bisphosphatase</fullName>
        <ecNumber evidence="5">3.1.3.11</ecNumber>
    </recommendedName>
    <alternativeName>
        <fullName evidence="11">D-fructose-1,6-bisphosphate 1-phosphohydrolase</fullName>
    </alternativeName>
</protein>
<dbReference type="InterPro" id="IPR000146">
    <property type="entry name" value="FBPase_class-1"/>
</dbReference>
<dbReference type="GO" id="GO:0006002">
    <property type="term" value="P:fructose 6-phosphate metabolic process"/>
    <property type="evidence" value="ECO:0007669"/>
    <property type="project" value="TreeGrafter"/>
</dbReference>
<feature type="domain" description="Fructose-1-6-bisphosphatase class 1 C-terminal" evidence="14">
    <location>
        <begin position="208"/>
        <end position="338"/>
    </location>
</feature>
<evidence type="ECO:0000256" key="3">
    <source>
        <dbReference type="ARBA" id="ARBA00010941"/>
    </source>
</evidence>
<dbReference type="InterPro" id="IPR020548">
    <property type="entry name" value="Fructose_bisphosphatase_AS"/>
</dbReference>
<dbReference type="PANTHER" id="PTHR11556:SF1">
    <property type="entry name" value="FRUCTOSE-BISPHOSPHATASE"/>
    <property type="match status" value="1"/>
</dbReference>
<dbReference type="GO" id="GO:0006000">
    <property type="term" value="P:fructose metabolic process"/>
    <property type="evidence" value="ECO:0007669"/>
    <property type="project" value="TreeGrafter"/>
</dbReference>
<dbReference type="Gene3D" id="3.40.190.80">
    <property type="match status" value="1"/>
</dbReference>
<accession>A0A7S1U5N4</accession>
<dbReference type="GO" id="GO:0006094">
    <property type="term" value="P:gluconeogenesis"/>
    <property type="evidence" value="ECO:0007669"/>
    <property type="project" value="TreeGrafter"/>
</dbReference>
<comment type="cofactor">
    <cofactor evidence="2">
        <name>Mg(2+)</name>
        <dbReference type="ChEBI" id="CHEBI:18420"/>
    </cofactor>
</comment>
<evidence type="ECO:0000256" key="12">
    <source>
        <dbReference type="RuleBase" id="RU000508"/>
    </source>
</evidence>
<dbReference type="PROSITE" id="PS00124">
    <property type="entry name" value="FBPASE"/>
    <property type="match status" value="1"/>
</dbReference>
<evidence type="ECO:0000256" key="2">
    <source>
        <dbReference type="ARBA" id="ARBA00001946"/>
    </source>
</evidence>
<dbReference type="FunFam" id="3.30.540.10:FF:000019">
    <property type="entry name" value="Fructose-1,6-bisphosphatase, chloroplastic"/>
    <property type="match status" value="1"/>
</dbReference>
<dbReference type="InterPro" id="IPR028343">
    <property type="entry name" value="FBPtase"/>
</dbReference>
<evidence type="ECO:0000256" key="10">
    <source>
        <dbReference type="ARBA" id="ARBA00024331"/>
    </source>
</evidence>
<dbReference type="EC" id="3.1.3.11" evidence="5"/>
<keyword evidence="7 12" id="KW-0378">Hydrolase</keyword>
<evidence type="ECO:0000256" key="8">
    <source>
        <dbReference type="ARBA" id="ARBA00022842"/>
    </source>
</evidence>
<name>A0A7S1U5N4_9STRA</name>
<evidence type="ECO:0000256" key="5">
    <source>
        <dbReference type="ARBA" id="ARBA00013093"/>
    </source>
</evidence>
<evidence type="ECO:0000256" key="11">
    <source>
        <dbReference type="ARBA" id="ARBA00032973"/>
    </source>
</evidence>
<evidence type="ECO:0000313" key="15">
    <source>
        <dbReference type="EMBL" id="CAD9257754.1"/>
    </source>
</evidence>
<evidence type="ECO:0000259" key="14">
    <source>
        <dbReference type="Pfam" id="PF18913"/>
    </source>
</evidence>
<dbReference type="SUPFAM" id="SSF56655">
    <property type="entry name" value="Carbohydrate phosphatase"/>
    <property type="match status" value="1"/>
</dbReference>
<dbReference type="PIRSF" id="PIRSF000904">
    <property type="entry name" value="FBPtase_SBPase"/>
    <property type="match status" value="1"/>
</dbReference>
<dbReference type="GO" id="GO:0005829">
    <property type="term" value="C:cytosol"/>
    <property type="evidence" value="ECO:0007669"/>
    <property type="project" value="TreeGrafter"/>
</dbReference>
<dbReference type="InterPro" id="IPR033391">
    <property type="entry name" value="FBPase_N"/>
</dbReference>
<gene>
    <name evidence="15" type="ORF">PPAR1163_LOCUS16126</name>
</gene>
<dbReference type="InterPro" id="IPR044015">
    <property type="entry name" value="FBPase_C_dom"/>
</dbReference>
<dbReference type="FunFam" id="3.40.190.80:FF:000001">
    <property type="entry name" value="Fructose-1,6-bisphosphatase class 1"/>
    <property type="match status" value="1"/>
</dbReference>
<comment type="similarity">
    <text evidence="3 12">Belongs to the FBPase class 1 family.</text>
</comment>
<keyword evidence="9 12" id="KW-0119">Carbohydrate metabolism</keyword>
<dbReference type="Pfam" id="PF00316">
    <property type="entry name" value="FBPase"/>
    <property type="match status" value="1"/>
</dbReference>
<organism evidence="15">
    <name type="scientific">Phaeomonas parva</name>
    <dbReference type="NCBI Taxonomy" id="124430"/>
    <lineage>
        <taxon>Eukaryota</taxon>
        <taxon>Sar</taxon>
        <taxon>Stramenopiles</taxon>
        <taxon>Ochrophyta</taxon>
        <taxon>Pinguiophyceae</taxon>
        <taxon>Pinguiochrysidales</taxon>
        <taxon>Pinguiochrysidaceae</taxon>
        <taxon>Phaeomonas</taxon>
    </lineage>
</organism>
<evidence type="ECO:0000256" key="6">
    <source>
        <dbReference type="ARBA" id="ARBA00022723"/>
    </source>
</evidence>
<evidence type="ECO:0000259" key="13">
    <source>
        <dbReference type="Pfam" id="PF00316"/>
    </source>
</evidence>
<keyword evidence="8" id="KW-0460">Magnesium</keyword>
<dbReference type="Gene3D" id="3.30.540.10">
    <property type="entry name" value="Fructose-1,6-Bisphosphatase, subunit A, domain 1"/>
    <property type="match status" value="1"/>
</dbReference>
<sequence length="347" mass="37353">MTLTRFMIEQAQSDPEYQELESLMSSIQIACKQIANLVARAGISDLTGMEGGGGSVNVQGEEQKKLDVISNDVMKAALRYSGRVGVVGSEEEDNPVLIEEAYNGKYAAVFDPLDGSSNIDAAISTGTIFGIFQEDGEECIIDDVADLDAAQQECLAKTLQPGKALVASGYCMYSSSTILVFTMGNGVNGFTLDPTIGEFVLTHPDIKIPKRGKIYSINEANYPHWDAPLKEYIDNLKAGKGETGEAYSARYIGSMVGDIHRTLLYGGIFGYPGDAKNPDGKLRLLYEGAPMSFILEQAGGKSTTGSQRVMDIKPNGVHQRVPVFLGSPEDIDEVTAAYKAGGIKKEY</sequence>
<dbReference type="NCBIfam" id="NF006778">
    <property type="entry name" value="PRK09293.1-1"/>
    <property type="match status" value="1"/>
</dbReference>
<dbReference type="GO" id="GO:0005986">
    <property type="term" value="P:sucrose biosynthetic process"/>
    <property type="evidence" value="ECO:0007669"/>
    <property type="project" value="TreeGrafter"/>
</dbReference>
<evidence type="ECO:0000256" key="1">
    <source>
        <dbReference type="ARBA" id="ARBA00001273"/>
    </source>
</evidence>